<feature type="region of interest" description="Disordered" evidence="1">
    <location>
        <begin position="1"/>
        <end position="116"/>
    </location>
</feature>
<feature type="compositionally biased region" description="Pro residues" evidence="1">
    <location>
        <begin position="67"/>
        <end position="81"/>
    </location>
</feature>
<feature type="transmembrane region" description="Helical" evidence="2">
    <location>
        <begin position="245"/>
        <end position="270"/>
    </location>
</feature>
<evidence type="ECO:0000313" key="4">
    <source>
        <dbReference type="Proteomes" id="UP000319769"/>
    </source>
</evidence>
<evidence type="ECO:0000256" key="2">
    <source>
        <dbReference type="SAM" id="Phobius"/>
    </source>
</evidence>
<protein>
    <submittedName>
        <fullName evidence="3">Uncharacterized protein</fullName>
    </submittedName>
</protein>
<gene>
    <name evidence="3" type="ORF">FPZ12_014520</name>
</gene>
<evidence type="ECO:0000313" key="3">
    <source>
        <dbReference type="EMBL" id="KAA9161357.1"/>
    </source>
</evidence>
<feature type="compositionally biased region" description="Low complexity" evidence="1">
    <location>
        <begin position="101"/>
        <end position="112"/>
    </location>
</feature>
<feature type="compositionally biased region" description="Low complexity" evidence="1">
    <location>
        <begin position="12"/>
        <end position="27"/>
    </location>
</feature>
<feature type="transmembrane region" description="Helical" evidence="2">
    <location>
        <begin position="144"/>
        <end position="169"/>
    </location>
</feature>
<dbReference type="Proteomes" id="UP000319769">
    <property type="component" value="Unassembled WGS sequence"/>
</dbReference>
<organism evidence="3 4">
    <name type="scientific">Amycolatopsis acidicola</name>
    <dbReference type="NCBI Taxonomy" id="2596893"/>
    <lineage>
        <taxon>Bacteria</taxon>
        <taxon>Bacillati</taxon>
        <taxon>Actinomycetota</taxon>
        <taxon>Actinomycetes</taxon>
        <taxon>Pseudonocardiales</taxon>
        <taxon>Pseudonocardiaceae</taxon>
        <taxon>Amycolatopsis</taxon>
    </lineage>
</organism>
<proteinExistence type="predicted"/>
<feature type="transmembrane region" description="Helical" evidence="2">
    <location>
        <begin position="198"/>
        <end position="224"/>
    </location>
</feature>
<accession>A0A5N0V4K8</accession>
<name>A0A5N0V4K8_9PSEU</name>
<feature type="compositionally biased region" description="Low complexity" evidence="1">
    <location>
        <begin position="53"/>
        <end position="62"/>
    </location>
</feature>
<reference evidence="3" key="1">
    <citation type="submission" date="2019-09" db="EMBL/GenBank/DDBJ databases">
        <authorList>
            <person name="Teo W.F.A."/>
            <person name="Duangmal K."/>
        </authorList>
    </citation>
    <scope>NUCLEOTIDE SEQUENCE [LARGE SCALE GENOMIC DNA]</scope>
    <source>
        <strain evidence="3">K81G1</strain>
    </source>
</reference>
<keyword evidence="2" id="KW-0472">Membrane</keyword>
<evidence type="ECO:0000256" key="1">
    <source>
        <dbReference type="SAM" id="MobiDB-lite"/>
    </source>
</evidence>
<comment type="caution">
    <text evidence="3">The sequence shown here is derived from an EMBL/GenBank/DDBJ whole genome shotgun (WGS) entry which is preliminary data.</text>
</comment>
<keyword evidence="2" id="KW-0812">Transmembrane</keyword>
<sequence>MGYPAHPQPGTGYPAQGFPGQGYPQGSPGVGSPGQGYPTQGSPGTGYPPPGSPAQGYPPQGSLGQGYPPPDSPAQGYPPPDSLAQGYPQGSPAHGSPQGFPAQGSPGQGYPAPGAPGLGYPAPGYAAQGYPGQGMPFKPGPLTLPGLGAIPAVAGIVLILVGLFALPWLTLMGQTDYFTDITQLAADSTGSGGWSSTYAIFLGYLVVFVQLVNPLPWTLGALRGKKSAFLLSGIRRKDLTRENLWWYRTVFGSRATLMLGIHVAGVIGLFHKDLSLIGAGAWLVLVGSVLVAAGAFVGPRVTAHMPPG</sequence>
<dbReference type="EMBL" id="VMNW02000017">
    <property type="protein sequence ID" value="KAA9161357.1"/>
    <property type="molecule type" value="Genomic_DNA"/>
</dbReference>
<dbReference type="AlphaFoldDB" id="A0A5N0V4K8"/>
<keyword evidence="4" id="KW-1185">Reference proteome</keyword>
<keyword evidence="2" id="KW-1133">Transmembrane helix</keyword>
<feature type="transmembrane region" description="Helical" evidence="2">
    <location>
        <begin position="276"/>
        <end position="297"/>
    </location>
</feature>